<accession>A0A1E1JUM4</accession>
<feature type="signal peptide" evidence="1">
    <location>
        <begin position="1"/>
        <end position="18"/>
    </location>
</feature>
<gene>
    <name evidence="2" type="ORF">RCO7_09008</name>
</gene>
<name>A0A1E1JUM4_9HELO</name>
<evidence type="ECO:0000313" key="2">
    <source>
        <dbReference type="EMBL" id="CZS89432.1"/>
    </source>
</evidence>
<dbReference type="EMBL" id="FJUW01000003">
    <property type="protein sequence ID" value="CZS89432.1"/>
    <property type="molecule type" value="Genomic_DNA"/>
</dbReference>
<reference evidence="3" key="1">
    <citation type="submission" date="2016-03" db="EMBL/GenBank/DDBJ databases">
        <authorList>
            <person name="Ploux O."/>
        </authorList>
    </citation>
    <scope>NUCLEOTIDE SEQUENCE [LARGE SCALE GENOMIC DNA]</scope>
    <source>
        <strain evidence="3">UK7</strain>
    </source>
</reference>
<dbReference type="AlphaFoldDB" id="A0A1E1JUM4"/>
<evidence type="ECO:0008006" key="4">
    <source>
        <dbReference type="Google" id="ProtNLM"/>
    </source>
</evidence>
<proteinExistence type="predicted"/>
<comment type="caution">
    <text evidence="2">The sequence shown here is derived from an EMBL/GenBank/DDBJ whole genome shotgun (WGS) entry which is preliminary data.</text>
</comment>
<dbReference type="InParanoid" id="A0A1E1JUM4"/>
<keyword evidence="3" id="KW-1185">Reference proteome</keyword>
<feature type="chain" id="PRO_5009445394" description="Extracellular membrane protein CFEM domain-containing protein" evidence="1">
    <location>
        <begin position="19"/>
        <end position="126"/>
    </location>
</feature>
<sequence length="126" mass="13264">MRSSGLIALMTFGLGAFAGKAPLGAAGDRCQNRPDCISGICNPDPTSGTGKNECDTYTSTSCKGVGNKLKLHCVAKKRATLLVSVALKKEEEKGPKHRGRGSSLHQSVGPWGCTVKSKHERILSLP</sequence>
<evidence type="ECO:0000256" key="1">
    <source>
        <dbReference type="SAM" id="SignalP"/>
    </source>
</evidence>
<organism evidence="2 3">
    <name type="scientific">Rhynchosporium graminicola</name>
    <dbReference type="NCBI Taxonomy" id="2792576"/>
    <lineage>
        <taxon>Eukaryota</taxon>
        <taxon>Fungi</taxon>
        <taxon>Dikarya</taxon>
        <taxon>Ascomycota</taxon>
        <taxon>Pezizomycotina</taxon>
        <taxon>Leotiomycetes</taxon>
        <taxon>Helotiales</taxon>
        <taxon>Ploettnerulaceae</taxon>
        <taxon>Rhynchosporium</taxon>
    </lineage>
</organism>
<keyword evidence="1" id="KW-0732">Signal</keyword>
<evidence type="ECO:0000313" key="3">
    <source>
        <dbReference type="Proteomes" id="UP000178129"/>
    </source>
</evidence>
<protein>
    <recommendedName>
        <fullName evidence="4">Extracellular membrane protein CFEM domain-containing protein</fullName>
    </recommendedName>
</protein>
<dbReference type="Proteomes" id="UP000178129">
    <property type="component" value="Unassembled WGS sequence"/>
</dbReference>